<dbReference type="Gene3D" id="2.60.120.620">
    <property type="entry name" value="q2cbj1_9rhob like domain"/>
    <property type="match status" value="1"/>
</dbReference>
<dbReference type="Pfam" id="PF05721">
    <property type="entry name" value="PhyH"/>
    <property type="match status" value="1"/>
</dbReference>
<dbReference type="EMBL" id="BAABAS010000021">
    <property type="protein sequence ID" value="GAA4240027.1"/>
    <property type="molecule type" value="Genomic_DNA"/>
</dbReference>
<comment type="caution">
    <text evidence="1">The sequence shown here is derived from an EMBL/GenBank/DDBJ whole genome shotgun (WGS) entry which is preliminary data.</text>
</comment>
<evidence type="ECO:0000313" key="2">
    <source>
        <dbReference type="Proteomes" id="UP001501710"/>
    </source>
</evidence>
<dbReference type="RefSeq" id="WP_344904394.1">
    <property type="nucleotide sequence ID" value="NZ_BAABAS010000021.1"/>
</dbReference>
<gene>
    <name evidence="1" type="ORF">GCM10022254_63200</name>
</gene>
<proteinExistence type="predicted"/>
<dbReference type="PANTHER" id="PTHR20883">
    <property type="entry name" value="PHYTANOYL-COA DIOXYGENASE DOMAIN CONTAINING 1"/>
    <property type="match status" value="1"/>
</dbReference>
<reference evidence="2" key="1">
    <citation type="journal article" date="2019" name="Int. J. Syst. Evol. Microbiol.">
        <title>The Global Catalogue of Microorganisms (GCM) 10K type strain sequencing project: providing services to taxonomists for standard genome sequencing and annotation.</title>
        <authorList>
            <consortium name="The Broad Institute Genomics Platform"/>
            <consortium name="The Broad Institute Genome Sequencing Center for Infectious Disease"/>
            <person name="Wu L."/>
            <person name="Ma J."/>
        </authorList>
    </citation>
    <scope>NUCLEOTIDE SEQUENCE [LARGE SCALE GENOMIC DNA]</scope>
    <source>
        <strain evidence="2">JCM 17440</strain>
    </source>
</reference>
<organism evidence="1 2">
    <name type="scientific">Actinomadura meridiana</name>
    <dbReference type="NCBI Taxonomy" id="559626"/>
    <lineage>
        <taxon>Bacteria</taxon>
        <taxon>Bacillati</taxon>
        <taxon>Actinomycetota</taxon>
        <taxon>Actinomycetes</taxon>
        <taxon>Streptosporangiales</taxon>
        <taxon>Thermomonosporaceae</taxon>
        <taxon>Actinomadura</taxon>
    </lineage>
</organism>
<dbReference type="Proteomes" id="UP001501710">
    <property type="component" value="Unassembled WGS sequence"/>
</dbReference>
<dbReference type="InterPro" id="IPR008775">
    <property type="entry name" value="Phytyl_CoA_dOase-like"/>
</dbReference>
<dbReference type="PANTHER" id="PTHR20883:SF51">
    <property type="entry name" value="PHYTANOYL-COA HYDROXYLASE"/>
    <property type="match status" value="1"/>
</dbReference>
<sequence length="268" mass="30074">MPVATPPFHDVKVRYGREGWFPMPFTFGTAEITKMRESIEVISAQNRPEVVFEENSTAVRAVHGCHDYDAVCHRLVRLPALLDFAERLLGGPVYVYQFKVNMKQAREGSAWPWHQDWAFWHKEDGMASPEAVNIAIFLDDVTEENGPLQVIPGTHHLGLIDPEGDKREPTHDWRQHVSAALEYTVPDDFAASLAGTHGTQRFIGVAGTAVAFHPALVHSSSNNLSEHRRRMLLITYNRVSNAPANPARPEFLVSRDSTPLVRVEGDHL</sequence>
<keyword evidence="1" id="KW-0223">Dioxygenase</keyword>
<protein>
    <submittedName>
        <fullName evidence="1">Phytanoyl-CoA dioxygenase family protein</fullName>
    </submittedName>
</protein>
<evidence type="ECO:0000313" key="1">
    <source>
        <dbReference type="EMBL" id="GAA4240027.1"/>
    </source>
</evidence>
<dbReference type="GO" id="GO:0051213">
    <property type="term" value="F:dioxygenase activity"/>
    <property type="evidence" value="ECO:0007669"/>
    <property type="project" value="UniProtKB-KW"/>
</dbReference>
<keyword evidence="2" id="KW-1185">Reference proteome</keyword>
<name>A0ABP8CJA5_9ACTN</name>
<keyword evidence="1" id="KW-0560">Oxidoreductase</keyword>
<accession>A0ABP8CJA5</accession>
<dbReference type="SUPFAM" id="SSF51197">
    <property type="entry name" value="Clavaminate synthase-like"/>
    <property type="match status" value="1"/>
</dbReference>